<dbReference type="STRING" id="1296100.A0A1B9G9Z1"/>
<accession>A0A1B9G9Z1</accession>
<name>A0A1B9G9Z1_9TREE</name>
<dbReference type="GeneID" id="30207084"/>
<proteinExistence type="predicted"/>
<dbReference type="EMBL" id="KI894019">
    <property type="protein sequence ID" value="OCF27836.1"/>
    <property type="molecule type" value="Genomic_DNA"/>
</dbReference>
<sequence>MDNSCVVSDLANLYKLIYAQATLQFLLISHGKEGFYLGILGEFDFHDATLAIGRPMIQHHLGTGTSDSEPTTFAHEKMNRYYGGSYAMGTNSRGVSKRAKSIGWVPK</sequence>
<protein>
    <submittedName>
        <fullName evidence="1">Uncharacterized protein</fullName>
    </submittedName>
</protein>
<dbReference type="KEGG" id="kbi:30207084"/>
<dbReference type="RefSeq" id="XP_019048906.1">
    <property type="nucleotide sequence ID" value="XM_019189344.1"/>
</dbReference>
<keyword evidence="3" id="KW-1185">Reference proteome</keyword>
<evidence type="ECO:0000313" key="3">
    <source>
        <dbReference type="Proteomes" id="UP000092730"/>
    </source>
</evidence>
<reference evidence="2" key="2">
    <citation type="submission" date="2013-07" db="EMBL/GenBank/DDBJ databases">
        <authorList>
            <consortium name="The Broad Institute Genome Sequencing Platform"/>
            <person name="Cuomo C."/>
            <person name="Litvintseva A."/>
            <person name="Chen Y."/>
            <person name="Heitman J."/>
            <person name="Sun S."/>
            <person name="Springer D."/>
            <person name="Dromer F."/>
            <person name="Young S.K."/>
            <person name="Zeng Q."/>
            <person name="Gargeya S."/>
            <person name="Fitzgerald M."/>
            <person name="Abouelleil A."/>
            <person name="Alvarado L."/>
            <person name="Berlin A.M."/>
            <person name="Chapman S.B."/>
            <person name="Dewar J."/>
            <person name="Goldberg J."/>
            <person name="Griggs A."/>
            <person name="Gujja S."/>
            <person name="Hansen M."/>
            <person name="Howarth C."/>
            <person name="Imamovic A."/>
            <person name="Larimer J."/>
            <person name="McCowan C."/>
            <person name="Murphy C."/>
            <person name="Pearson M."/>
            <person name="Priest M."/>
            <person name="Roberts A."/>
            <person name="Saif S."/>
            <person name="Shea T."/>
            <person name="Sykes S."/>
            <person name="Wortman J."/>
            <person name="Nusbaum C."/>
            <person name="Birren B."/>
        </authorList>
    </citation>
    <scope>NUCLEOTIDE SEQUENCE</scope>
    <source>
        <strain evidence="2">CBS 10118</strain>
    </source>
</reference>
<dbReference type="Proteomes" id="UP000092730">
    <property type="component" value="Chromosome 2"/>
</dbReference>
<dbReference type="AlphaFoldDB" id="A0A1B9G9Z1"/>
<reference evidence="1" key="1">
    <citation type="submission" date="2013-07" db="EMBL/GenBank/DDBJ databases">
        <title>The Genome Sequence of Cryptococcus bestiolae CBS10118.</title>
        <authorList>
            <consortium name="The Broad Institute Genome Sequencing Platform"/>
            <person name="Cuomo C."/>
            <person name="Litvintseva A."/>
            <person name="Chen Y."/>
            <person name="Heitman J."/>
            <person name="Sun S."/>
            <person name="Springer D."/>
            <person name="Dromer F."/>
            <person name="Young S.K."/>
            <person name="Zeng Q."/>
            <person name="Gargeya S."/>
            <person name="Fitzgerald M."/>
            <person name="Abouelleil A."/>
            <person name="Alvarado L."/>
            <person name="Berlin A.M."/>
            <person name="Chapman S.B."/>
            <person name="Dewar J."/>
            <person name="Goldberg J."/>
            <person name="Griggs A."/>
            <person name="Gujja S."/>
            <person name="Hansen M."/>
            <person name="Howarth C."/>
            <person name="Imamovic A."/>
            <person name="Larimer J."/>
            <person name="McCowan C."/>
            <person name="Murphy C."/>
            <person name="Pearson M."/>
            <person name="Priest M."/>
            <person name="Roberts A."/>
            <person name="Saif S."/>
            <person name="Shea T."/>
            <person name="Sykes S."/>
            <person name="Wortman J."/>
            <person name="Nusbaum C."/>
            <person name="Birren B."/>
        </authorList>
    </citation>
    <scope>NUCLEOTIDE SEQUENCE [LARGE SCALE GENOMIC DNA]</scope>
    <source>
        <strain evidence="1">CBS 10118</strain>
    </source>
</reference>
<reference evidence="1" key="3">
    <citation type="submission" date="2014-01" db="EMBL/GenBank/DDBJ databases">
        <title>Evolution of pathogenesis and genome organization in the Tremellales.</title>
        <authorList>
            <person name="Cuomo C."/>
            <person name="Litvintseva A."/>
            <person name="Heitman J."/>
            <person name="Chen Y."/>
            <person name="Sun S."/>
            <person name="Springer D."/>
            <person name="Dromer F."/>
            <person name="Young S."/>
            <person name="Zeng Q."/>
            <person name="Chapman S."/>
            <person name="Gujja S."/>
            <person name="Saif S."/>
            <person name="Birren B."/>
        </authorList>
    </citation>
    <scope>NUCLEOTIDE SEQUENCE</scope>
    <source>
        <strain evidence="1">CBS 10118</strain>
    </source>
</reference>
<dbReference type="VEuPathDB" id="FungiDB:I302_02685"/>
<gene>
    <name evidence="1" type="ORF">I302_02685</name>
    <name evidence="2" type="ORF">I302_103979</name>
</gene>
<evidence type="ECO:0000313" key="2">
    <source>
        <dbReference type="EMBL" id="WVW81976.1"/>
    </source>
</evidence>
<dbReference type="OrthoDB" id="10262413at2759"/>
<evidence type="ECO:0000313" key="1">
    <source>
        <dbReference type="EMBL" id="OCF27836.1"/>
    </source>
</evidence>
<reference evidence="2" key="4">
    <citation type="submission" date="2024-02" db="EMBL/GenBank/DDBJ databases">
        <title>Comparative genomics of Cryptococcus and Kwoniella reveals pathogenesis evolution and contrasting modes of karyotype evolution via chromosome fusion or intercentromeric recombination.</title>
        <authorList>
            <person name="Coelho M.A."/>
            <person name="David-Palma M."/>
            <person name="Shea T."/>
            <person name="Bowers K."/>
            <person name="McGinley-Smith S."/>
            <person name="Mohammad A.W."/>
            <person name="Gnirke A."/>
            <person name="Yurkov A.M."/>
            <person name="Nowrousian M."/>
            <person name="Sun S."/>
            <person name="Cuomo C.A."/>
            <person name="Heitman J."/>
        </authorList>
    </citation>
    <scope>NUCLEOTIDE SEQUENCE</scope>
    <source>
        <strain evidence="2">CBS 10118</strain>
    </source>
</reference>
<dbReference type="EMBL" id="CP144542">
    <property type="protein sequence ID" value="WVW81976.1"/>
    <property type="molecule type" value="Genomic_DNA"/>
</dbReference>
<organism evidence="1">
    <name type="scientific">Kwoniella bestiolae CBS 10118</name>
    <dbReference type="NCBI Taxonomy" id="1296100"/>
    <lineage>
        <taxon>Eukaryota</taxon>
        <taxon>Fungi</taxon>
        <taxon>Dikarya</taxon>
        <taxon>Basidiomycota</taxon>
        <taxon>Agaricomycotina</taxon>
        <taxon>Tremellomycetes</taxon>
        <taxon>Tremellales</taxon>
        <taxon>Cryptococcaceae</taxon>
        <taxon>Kwoniella</taxon>
    </lineage>
</organism>